<evidence type="ECO:0000313" key="2">
    <source>
        <dbReference type="EMBL" id="KAF0734718.1"/>
    </source>
</evidence>
<dbReference type="SUPFAM" id="SSF55394">
    <property type="entry name" value="Bactericidal permeability-increasing protein, BPI"/>
    <property type="match status" value="1"/>
</dbReference>
<reference evidence="2 3" key="1">
    <citation type="submission" date="2019-07" db="EMBL/GenBank/DDBJ databases">
        <title>Genomics analysis of Aphanomyces spp. identifies a new class of oomycete effector associated with host adaptation.</title>
        <authorList>
            <person name="Gaulin E."/>
        </authorList>
    </citation>
    <scope>NUCLEOTIDE SEQUENCE [LARGE SCALE GENOMIC DNA]</scope>
    <source>
        <strain evidence="2 3">ATCC 201684</strain>
    </source>
</reference>
<protein>
    <recommendedName>
        <fullName evidence="1">PDZ domain-containing protein</fullName>
    </recommendedName>
</protein>
<accession>A0A6G0X440</accession>
<keyword evidence="3" id="KW-1185">Reference proteome</keyword>
<feature type="domain" description="PDZ" evidence="1">
    <location>
        <begin position="835"/>
        <end position="921"/>
    </location>
</feature>
<dbReference type="PANTHER" id="PTHR31138">
    <property type="entry name" value="CHROMOSOME 19, WHOLE GENOME SHOTGUN SEQUENCE"/>
    <property type="match status" value="1"/>
</dbReference>
<dbReference type="AlphaFoldDB" id="A0A6G0X440"/>
<dbReference type="SUPFAM" id="SSF50156">
    <property type="entry name" value="PDZ domain-like"/>
    <property type="match status" value="2"/>
</dbReference>
<dbReference type="Proteomes" id="UP000481153">
    <property type="component" value="Unassembled WGS sequence"/>
</dbReference>
<dbReference type="EMBL" id="VJMJ01000107">
    <property type="protein sequence ID" value="KAF0734718.1"/>
    <property type="molecule type" value="Genomic_DNA"/>
</dbReference>
<dbReference type="Gene3D" id="3.15.10.10">
    <property type="entry name" value="Bactericidal permeability-increasing protein, domain 1"/>
    <property type="match status" value="1"/>
</dbReference>
<comment type="caution">
    <text evidence="2">The sequence shown here is derived from an EMBL/GenBank/DDBJ whole genome shotgun (WGS) entry which is preliminary data.</text>
</comment>
<dbReference type="Gene3D" id="2.30.42.10">
    <property type="match status" value="2"/>
</dbReference>
<sequence length="1102" mass="122062">MEACSTSFLPGDALMVPEGSKALLPPVLTRLIRFTEGDRVKTSFGTGVFREKIKGANGRPVYVVDMDSGAVLFSQTCWMMPRLPVLTGNEIPQGATIQTSAGRSAVVIGYNVMNQEYQVEYEDKTRETLGSKDVRLAARTRCRSKYGLGVVTNYRKEDDFYAIMLDCNATAFIKASEVTAVDLRLLNKIPKPLSPDHILAEFNGRINQKQAQALSAASENAYLTVRAYCEKNAASLSSIASTFHYGADYTKALGSFVNPEFHDAAERVRQAGERELQRLVELSELVKKRVETKLTTNAELVELTKHSKKILNSIGNSIEIRQIAEELGRQLQAGAQSEDGAALIGQFKTMLQARVEQQQRRLRMMKPDQFLNDLEQTLSPRGIKSKGKALVYELASRDKSFASLDPLEMMERLEQYLPKVTQHATVIVNEGEVMLAKFQASKQGRTILAKAKELAQVTDDDPSKLREKVTEAVSKLKVNELAKWGRTLAVDKAARQEFVDQIKNRCLDFLMSVLPSIEVDPIIGTKDEVDYSISQLDLSKFKVRKEKVAVKLGVATDDDVLTMKATHLSAVIPGLHWTFVQKKFPYLHGGGTADAEVTGGCVSLGFRAEKIDKGNGEWEPTLAVSSIEIEIKEELKLKVNGSWFSSVYNVLAALFKDLIKDYIASTLEGSLIDRLVSLVTTLNAFMKDYWPTLLNILNVTVEQLPTASPWRGAKPLMPPMPNEEDLTFTISDLPITLTKRARDRMASVSAVSLMPQRSSALTETQRAELQCIPLHSTIVGINGLSCMKLSTNEVRKLLKELPAPIKLRFAAAVPEDDFQVKSRRRLRTFEVKFGEGSLGLKLRSRPLARKGVIVAGFIPDRSASEEPLPEMGQAEASGQIRPGQLLLRANGIDVSSMSFNEVLETLKNLPRPAVLTFSTSPDGIVSLKDWPPLIELDHKEIGDETYVVVTGFSRLPSHAKNSKQVAEDDKVVAVNGHNVSKLHYEKIMTLLRKAMESPPYTVGFCKKDNPTHIETVTFPKGPMGILFRSDKDNAVYVKKFVAGLGPAERSGLIHRGCVILQICGKNVDGLELQAVERLIANAEPPYHITVRDMDMERTLSLL</sequence>
<dbReference type="Pfam" id="PF00595">
    <property type="entry name" value="PDZ"/>
    <property type="match status" value="1"/>
</dbReference>
<proteinExistence type="predicted"/>
<organism evidence="2 3">
    <name type="scientific">Aphanomyces euteiches</name>
    <dbReference type="NCBI Taxonomy" id="100861"/>
    <lineage>
        <taxon>Eukaryota</taxon>
        <taxon>Sar</taxon>
        <taxon>Stramenopiles</taxon>
        <taxon>Oomycota</taxon>
        <taxon>Saprolegniomycetes</taxon>
        <taxon>Saprolegniales</taxon>
        <taxon>Verrucalvaceae</taxon>
        <taxon>Aphanomyces</taxon>
    </lineage>
</organism>
<dbReference type="InterPro" id="IPR036034">
    <property type="entry name" value="PDZ_sf"/>
</dbReference>
<gene>
    <name evidence="2" type="ORF">Ae201684_008676</name>
</gene>
<dbReference type="GO" id="GO:0008289">
    <property type="term" value="F:lipid binding"/>
    <property type="evidence" value="ECO:0007669"/>
    <property type="project" value="InterPro"/>
</dbReference>
<dbReference type="PANTHER" id="PTHR31138:SF1">
    <property type="entry name" value="PDZ DOMAIN-CONTAINING PROTEIN"/>
    <property type="match status" value="1"/>
</dbReference>
<dbReference type="CDD" id="cd00136">
    <property type="entry name" value="PDZ_canonical"/>
    <property type="match status" value="2"/>
</dbReference>
<dbReference type="InterPro" id="IPR001478">
    <property type="entry name" value="PDZ"/>
</dbReference>
<dbReference type="SMART" id="SM00228">
    <property type="entry name" value="PDZ"/>
    <property type="match status" value="2"/>
</dbReference>
<evidence type="ECO:0000259" key="1">
    <source>
        <dbReference type="PROSITE" id="PS50106"/>
    </source>
</evidence>
<feature type="domain" description="PDZ" evidence="1">
    <location>
        <begin position="1012"/>
        <end position="1094"/>
    </location>
</feature>
<dbReference type="VEuPathDB" id="FungiDB:AeMF1_019019"/>
<dbReference type="PROSITE" id="PS50106">
    <property type="entry name" value="PDZ"/>
    <property type="match status" value="2"/>
</dbReference>
<name>A0A6G0X440_9STRA</name>
<evidence type="ECO:0000313" key="3">
    <source>
        <dbReference type="Proteomes" id="UP000481153"/>
    </source>
</evidence>
<dbReference type="InterPro" id="IPR017943">
    <property type="entry name" value="Bactericidal_perm-incr_a/b_dom"/>
</dbReference>